<accession>A0ABT9I3Y4</accession>
<organism evidence="1 2">
    <name type="scientific">Rheinheimera baltica</name>
    <dbReference type="NCBI Taxonomy" id="67576"/>
    <lineage>
        <taxon>Bacteria</taxon>
        <taxon>Pseudomonadati</taxon>
        <taxon>Pseudomonadota</taxon>
        <taxon>Gammaproteobacteria</taxon>
        <taxon>Chromatiales</taxon>
        <taxon>Chromatiaceae</taxon>
        <taxon>Rheinheimera</taxon>
    </lineage>
</organism>
<dbReference type="InterPro" id="IPR014955">
    <property type="entry name" value="DUF1826"/>
</dbReference>
<evidence type="ECO:0000313" key="1">
    <source>
        <dbReference type="EMBL" id="MDP5138081.1"/>
    </source>
</evidence>
<reference evidence="1 2" key="1">
    <citation type="submission" date="2022-11" db="EMBL/GenBank/DDBJ databases">
        <title>Viruses from the air-sea interface of a natural surface slick.</title>
        <authorList>
            <person name="Rahlff J."/>
            <person name="Holmfeldt K."/>
        </authorList>
    </citation>
    <scope>NUCLEOTIDE SEQUENCE [LARGE SCALE GENOMIC DNA]</scope>
    <source>
        <strain evidence="1 2">SMS4</strain>
    </source>
</reference>
<comment type="caution">
    <text evidence="1">The sequence shown here is derived from an EMBL/GenBank/DDBJ whole genome shotgun (WGS) entry which is preliminary data.</text>
</comment>
<proteinExistence type="predicted"/>
<name>A0ABT9I3Y4_9GAMM</name>
<gene>
    <name evidence="1" type="ORF">ORJ04_19200</name>
</gene>
<dbReference type="Pfam" id="PF08856">
    <property type="entry name" value="DUF1826"/>
    <property type="match status" value="1"/>
</dbReference>
<keyword evidence="2" id="KW-1185">Reference proteome</keyword>
<dbReference type="RefSeq" id="WP_305977253.1">
    <property type="nucleotide sequence ID" value="NZ_JAPJDZ010000093.1"/>
</dbReference>
<evidence type="ECO:0000313" key="2">
    <source>
        <dbReference type="Proteomes" id="UP001231109"/>
    </source>
</evidence>
<sequence>MSALSFTEFKPASRQLIDKNQHVLTGIFADDVNLVSWQRSIDTAITDYCRRLSFAMPLKRIVSADSVHQDIAFALPDAPGKSALLADISLQCQMFACLMDCQQLGLRLETLSKPMCPKFHTDHLACRLVTTYLGPGTEWLDTDGQLSQASAFAVTLLKGSGWEGNEQHAIVHRSPAFDTPRVLLTLDPM</sequence>
<dbReference type="EMBL" id="JAPJDZ010000093">
    <property type="protein sequence ID" value="MDP5138081.1"/>
    <property type="molecule type" value="Genomic_DNA"/>
</dbReference>
<protein>
    <submittedName>
        <fullName evidence="1">DUF1826 domain-containing protein</fullName>
    </submittedName>
</protein>
<dbReference type="Proteomes" id="UP001231109">
    <property type="component" value="Unassembled WGS sequence"/>
</dbReference>